<keyword evidence="3" id="KW-1185">Reference proteome</keyword>
<feature type="region of interest" description="Disordered" evidence="1">
    <location>
        <begin position="532"/>
        <end position="556"/>
    </location>
</feature>
<feature type="compositionally biased region" description="Basic and acidic residues" evidence="1">
    <location>
        <begin position="532"/>
        <end position="543"/>
    </location>
</feature>
<organism evidence="2 3">
    <name type="scientific">Vespula squamosa</name>
    <name type="common">Southern yellow jacket</name>
    <name type="synonym">Wasp</name>
    <dbReference type="NCBI Taxonomy" id="30214"/>
    <lineage>
        <taxon>Eukaryota</taxon>
        <taxon>Metazoa</taxon>
        <taxon>Ecdysozoa</taxon>
        <taxon>Arthropoda</taxon>
        <taxon>Hexapoda</taxon>
        <taxon>Insecta</taxon>
        <taxon>Pterygota</taxon>
        <taxon>Neoptera</taxon>
        <taxon>Endopterygota</taxon>
        <taxon>Hymenoptera</taxon>
        <taxon>Apocrita</taxon>
        <taxon>Aculeata</taxon>
        <taxon>Vespoidea</taxon>
        <taxon>Vespidae</taxon>
        <taxon>Vespinae</taxon>
        <taxon>Vespula</taxon>
    </lineage>
</organism>
<evidence type="ECO:0000256" key="1">
    <source>
        <dbReference type="SAM" id="MobiDB-lite"/>
    </source>
</evidence>
<reference evidence="2 3" key="1">
    <citation type="journal article" date="2024" name="Ann. Entomol. Soc. Am.">
        <title>Genomic analyses of the southern and eastern yellowjacket wasps (Hymenoptera: Vespidae) reveal evolutionary signatures of social life.</title>
        <authorList>
            <person name="Catto M.A."/>
            <person name="Caine P.B."/>
            <person name="Orr S.E."/>
            <person name="Hunt B.G."/>
            <person name="Goodisman M.A.D."/>
        </authorList>
    </citation>
    <scope>NUCLEOTIDE SEQUENCE [LARGE SCALE GENOMIC DNA]</scope>
    <source>
        <strain evidence="2">233</strain>
        <tissue evidence="2">Head and thorax</tissue>
    </source>
</reference>
<gene>
    <name evidence="2" type="ORF">V1478_011001</name>
</gene>
<evidence type="ECO:0000313" key="3">
    <source>
        <dbReference type="Proteomes" id="UP001607302"/>
    </source>
</evidence>
<comment type="caution">
    <text evidence="2">The sequence shown here is derived from an EMBL/GenBank/DDBJ whole genome shotgun (WGS) entry which is preliminary data.</text>
</comment>
<dbReference type="EMBL" id="JAUDFV010000149">
    <property type="protein sequence ID" value="KAL2719539.1"/>
    <property type="molecule type" value="Genomic_DNA"/>
</dbReference>
<protein>
    <submittedName>
        <fullName evidence="2">Uncharacterized protein</fullName>
    </submittedName>
</protein>
<dbReference type="Proteomes" id="UP001607302">
    <property type="component" value="Unassembled WGS sequence"/>
</dbReference>
<proteinExistence type="predicted"/>
<evidence type="ECO:0000313" key="2">
    <source>
        <dbReference type="EMBL" id="KAL2719539.1"/>
    </source>
</evidence>
<sequence length="556" mass="63789">KGKRNICFYASISIIYYENFTILNKEEWDDIVVIPCENQVAVTSSGGQTCFKKIFLDMCIKEISIEFYRSKHNSVDFSLVIDKGDRSLVFVWFFFVFEGQHEVSIKDQDDHSFTHPSEDTFENTNTFLFSLEIIEGRLNQTVNTMLNDTPCLCGFANKNPPDLSRTREKKRGRLFKRRERKEKERRKKRKRGKKTNRESRDTTRLELQGSKDVDTCRDLRSRNYGYAVSVTIQAERSHAPIISLARSSISSLGYTIGVNSCGRLQLGTGFRAARIIHDWVVPDEFERQDKFSMSFVIGKTGSRTVTRLVAHRSSLSDPMRTMGYHAMRYYRVDHLCGPTTAVVISSRPLHSDAILSAPSKVHNLRITRSTSMPGGIYYLRCTGGHPSGGLTFAQIRLGPVSTFTILKKSPGHDSFCYTCAYRLYTPGRVIFIFLSLIQQQQQRQQQQQQQEEQKQEHELIRFQVGMHTEPCYTVAQTQSPRPGHFYIRIDGNAHDNDYDNEEEIASWTLLVGASGGVKDCWKIWGPIKNERKTMQRHNSRGDKSPQLLVSHEDDIT</sequence>
<feature type="compositionally biased region" description="Basic residues" evidence="1">
    <location>
        <begin position="167"/>
        <end position="194"/>
    </location>
</feature>
<feature type="region of interest" description="Disordered" evidence="1">
    <location>
        <begin position="162"/>
        <end position="206"/>
    </location>
</feature>
<feature type="compositionally biased region" description="Basic and acidic residues" evidence="1">
    <location>
        <begin position="195"/>
        <end position="206"/>
    </location>
</feature>
<accession>A0ABD2AFZ6</accession>
<dbReference type="AlphaFoldDB" id="A0ABD2AFZ6"/>
<feature type="non-terminal residue" evidence="2">
    <location>
        <position position="1"/>
    </location>
</feature>
<feature type="non-terminal residue" evidence="2">
    <location>
        <position position="556"/>
    </location>
</feature>
<name>A0ABD2AFZ6_VESSQ</name>